<dbReference type="GO" id="GO:0008360">
    <property type="term" value="P:regulation of cell shape"/>
    <property type="evidence" value="ECO:0007669"/>
    <property type="project" value="UniProtKB-KW"/>
</dbReference>
<evidence type="ECO:0000256" key="13">
    <source>
        <dbReference type="ARBA" id="ARBA00047594"/>
    </source>
</evidence>
<keyword evidence="14" id="KW-0961">Cell wall biogenesis/degradation</keyword>
<evidence type="ECO:0000256" key="10">
    <source>
        <dbReference type="ARBA" id="ARBA00023251"/>
    </source>
</evidence>
<feature type="transmembrane region" description="Helical" evidence="14">
    <location>
        <begin position="115"/>
        <end position="131"/>
    </location>
</feature>
<dbReference type="Pfam" id="PF02673">
    <property type="entry name" value="BacA"/>
    <property type="match status" value="1"/>
</dbReference>
<dbReference type="GO" id="GO:0009252">
    <property type="term" value="P:peptidoglycan biosynthetic process"/>
    <property type="evidence" value="ECO:0007669"/>
    <property type="project" value="UniProtKB-KW"/>
</dbReference>
<feature type="transmembrane region" description="Helical" evidence="14">
    <location>
        <begin position="143"/>
        <end position="164"/>
    </location>
</feature>
<reference evidence="15" key="1">
    <citation type="submission" date="2019-02" db="EMBL/GenBank/DDBJ databases">
        <authorList>
            <person name="Gruber-Vodicka R. H."/>
            <person name="Seah K. B. B."/>
        </authorList>
    </citation>
    <scope>NUCLEOTIDE SEQUENCE</scope>
    <source>
        <strain evidence="15">BECK_S313</strain>
    </source>
</reference>
<evidence type="ECO:0000256" key="8">
    <source>
        <dbReference type="ARBA" id="ARBA00022989"/>
    </source>
</evidence>
<dbReference type="HAMAP" id="MF_01006">
    <property type="entry name" value="Undec_diphosphatase"/>
    <property type="match status" value="1"/>
</dbReference>
<comment type="function">
    <text evidence="14">Catalyzes the dephosphorylation of undecaprenyl diphosphate (UPP). Confers resistance to bacitracin.</text>
</comment>
<dbReference type="PANTHER" id="PTHR30622">
    <property type="entry name" value="UNDECAPRENYL-DIPHOSPHATASE"/>
    <property type="match status" value="1"/>
</dbReference>
<evidence type="ECO:0000256" key="3">
    <source>
        <dbReference type="ARBA" id="ARBA00012374"/>
    </source>
</evidence>
<evidence type="ECO:0000256" key="1">
    <source>
        <dbReference type="ARBA" id="ARBA00004651"/>
    </source>
</evidence>
<evidence type="ECO:0000256" key="14">
    <source>
        <dbReference type="HAMAP-Rule" id="MF_01006"/>
    </source>
</evidence>
<protein>
    <recommendedName>
        <fullName evidence="4 14">Undecaprenyl-diphosphatase</fullName>
        <ecNumber evidence="3 14">3.6.1.27</ecNumber>
    </recommendedName>
    <alternativeName>
        <fullName evidence="12 14">Bacitracin resistance protein</fullName>
    </alternativeName>
    <alternativeName>
        <fullName evidence="11 14">Undecaprenyl pyrophosphate phosphatase</fullName>
    </alternativeName>
</protein>
<dbReference type="GO" id="GO:0005886">
    <property type="term" value="C:plasma membrane"/>
    <property type="evidence" value="ECO:0007669"/>
    <property type="project" value="UniProtKB-SubCell"/>
</dbReference>
<dbReference type="AlphaFoldDB" id="A0A450VY49"/>
<evidence type="ECO:0000256" key="2">
    <source>
        <dbReference type="ARBA" id="ARBA00010621"/>
    </source>
</evidence>
<feature type="transmembrane region" description="Helical" evidence="14">
    <location>
        <begin position="85"/>
        <end position="103"/>
    </location>
</feature>
<dbReference type="PANTHER" id="PTHR30622:SF4">
    <property type="entry name" value="UNDECAPRENYL-DIPHOSPHATASE"/>
    <property type="match status" value="1"/>
</dbReference>
<name>A0A450VY49_9GAMM</name>
<keyword evidence="8 14" id="KW-1133">Transmembrane helix</keyword>
<comment type="subcellular location">
    <subcellularLocation>
        <location evidence="1 14">Cell membrane</location>
        <topology evidence="1 14">Multi-pass membrane protein</topology>
    </subcellularLocation>
</comment>
<keyword evidence="6 14" id="KW-0812">Transmembrane</keyword>
<comment type="miscellaneous">
    <text evidence="14">Bacitracin is thought to be involved in the inhibition of peptidoglycan synthesis by sequestering undecaprenyl diphosphate, thereby reducing the pool of lipid carrier available.</text>
</comment>
<feature type="transmembrane region" description="Helical" evidence="14">
    <location>
        <begin position="217"/>
        <end position="238"/>
    </location>
</feature>
<dbReference type="GO" id="GO:0046677">
    <property type="term" value="P:response to antibiotic"/>
    <property type="evidence" value="ECO:0007669"/>
    <property type="project" value="UniProtKB-UniRule"/>
</dbReference>
<comment type="catalytic activity">
    <reaction evidence="13 14">
        <text>di-trans,octa-cis-undecaprenyl diphosphate + H2O = di-trans,octa-cis-undecaprenyl phosphate + phosphate + H(+)</text>
        <dbReference type="Rhea" id="RHEA:28094"/>
        <dbReference type="ChEBI" id="CHEBI:15377"/>
        <dbReference type="ChEBI" id="CHEBI:15378"/>
        <dbReference type="ChEBI" id="CHEBI:43474"/>
        <dbReference type="ChEBI" id="CHEBI:58405"/>
        <dbReference type="ChEBI" id="CHEBI:60392"/>
        <dbReference type="EC" id="3.6.1.27"/>
    </reaction>
</comment>
<evidence type="ECO:0000256" key="4">
    <source>
        <dbReference type="ARBA" id="ARBA00021581"/>
    </source>
</evidence>
<organism evidence="15">
    <name type="scientific">Candidatus Kentrum sp. LPFa</name>
    <dbReference type="NCBI Taxonomy" id="2126335"/>
    <lineage>
        <taxon>Bacteria</taxon>
        <taxon>Pseudomonadati</taxon>
        <taxon>Pseudomonadota</taxon>
        <taxon>Gammaproteobacteria</taxon>
        <taxon>Candidatus Kentrum</taxon>
    </lineage>
</organism>
<keyword evidence="14" id="KW-0573">Peptidoglycan synthesis</keyword>
<evidence type="ECO:0000256" key="5">
    <source>
        <dbReference type="ARBA" id="ARBA00022475"/>
    </source>
</evidence>
<evidence type="ECO:0000313" key="15">
    <source>
        <dbReference type="EMBL" id="VFK09675.1"/>
    </source>
</evidence>
<keyword evidence="14" id="KW-0133">Cell shape</keyword>
<proteinExistence type="inferred from homology"/>
<dbReference type="NCBIfam" id="NF001393">
    <property type="entry name" value="PRK00281.2-4"/>
    <property type="match status" value="1"/>
</dbReference>
<gene>
    <name evidence="14" type="primary">uppP</name>
    <name evidence="15" type="ORF">BECKLPF1236B_GA0070989_101111</name>
</gene>
<sequence length="266" mass="29030">MDIQQVITLALLQGLTEFLPISSSAHLILVPHFLDWSDQGLAFDVAVHVGTLIAVIAYFRRELACMGRDAYGSLLHRRQIGSSRLAWGVVFGTIPVGLAGWALNRLGTDFLRDPLVIASATIFFALALWWADRRGARVRDEHTLGWSDILVIGLAQMLALIPGTSRAGITLTAGLALGLTRAGAARFSFLLAIPVILLAGGLTGIEAWHDRATVSWMPLLFGTILSAISAYLGIHYFLRLLERVGLLPFILYRLLLGMILLVYFGL</sequence>
<dbReference type="GO" id="GO:0050380">
    <property type="term" value="F:undecaprenyl-diphosphatase activity"/>
    <property type="evidence" value="ECO:0007669"/>
    <property type="project" value="UniProtKB-UniRule"/>
</dbReference>
<dbReference type="EMBL" id="CAADFK010000011">
    <property type="protein sequence ID" value="VFK09675.1"/>
    <property type="molecule type" value="Genomic_DNA"/>
</dbReference>
<accession>A0A450VY49</accession>
<keyword evidence="7 14" id="KW-0378">Hydrolase</keyword>
<evidence type="ECO:0000256" key="6">
    <source>
        <dbReference type="ARBA" id="ARBA00022692"/>
    </source>
</evidence>
<dbReference type="EC" id="3.6.1.27" evidence="3 14"/>
<dbReference type="InterPro" id="IPR003824">
    <property type="entry name" value="UppP"/>
</dbReference>
<feature type="transmembrane region" description="Helical" evidence="14">
    <location>
        <begin position="244"/>
        <end position="264"/>
    </location>
</feature>
<keyword evidence="9 14" id="KW-0472">Membrane</keyword>
<evidence type="ECO:0000256" key="11">
    <source>
        <dbReference type="ARBA" id="ARBA00032707"/>
    </source>
</evidence>
<evidence type="ECO:0000256" key="7">
    <source>
        <dbReference type="ARBA" id="ARBA00022801"/>
    </source>
</evidence>
<dbReference type="GO" id="GO:0071555">
    <property type="term" value="P:cell wall organization"/>
    <property type="evidence" value="ECO:0007669"/>
    <property type="project" value="UniProtKB-KW"/>
</dbReference>
<feature type="transmembrane region" description="Helical" evidence="14">
    <location>
        <begin position="184"/>
        <end position="205"/>
    </location>
</feature>
<evidence type="ECO:0000256" key="12">
    <source>
        <dbReference type="ARBA" id="ARBA00032932"/>
    </source>
</evidence>
<comment type="similarity">
    <text evidence="2 14">Belongs to the UppP family.</text>
</comment>
<keyword evidence="5 14" id="KW-1003">Cell membrane</keyword>
<evidence type="ECO:0000256" key="9">
    <source>
        <dbReference type="ARBA" id="ARBA00023136"/>
    </source>
</evidence>
<feature type="transmembrane region" description="Helical" evidence="14">
    <location>
        <begin position="40"/>
        <end position="59"/>
    </location>
</feature>
<keyword evidence="10 14" id="KW-0046">Antibiotic resistance</keyword>